<dbReference type="Proteomes" id="UP000297245">
    <property type="component" value="Unassembled WGS sequence"/>
</dbReference>
<proteinExistence type="predicted"/>
<feature type="region of interest" description="Disordered" evidence="2">
    <location>
        <begin position="138"/>
        <end position="168"/>
    </location>
</feature>
<feature type="region of interest" description="Disordered" evidence="2">
    <location>
        <begin position="104"/>
        <end position="124"/>
    </location>
</feature>
<reference evidence="4 5" key="1">
    <citation type="journal article" date="2019" name="Nat. Ecol. Evol.">
        <title>Megaphylogeny resolves global patterns of mushroom evolution.</title>
        <authorList>
            <person name="Varga T."/>
            <person name="Krizsan K."/>
            <person name="Foldi C."/>
            <person name="Dima B."/>
            <person name="Sanchez-Garcia M."/>
            <person name="Sanchez-Ramirez S."/>
            <person name="Szollosi G.J."/>
            <person name="Szarkandi J.G."/>
            <person name="Papp V."/>
            <person name="Albert L."/>
            <person name="Andreopoulos W."/>
            <person name="Angelini C."/>
            <person name="Antonin V."/>
            <person name="Barry K.W."/>
            <person name="Bougher N.L."/>
            <person name="Buchanan P."/>
            <person name="Buyck B."/>
            <person name="Bense V."/>
            <person name="Catcheside P."/>
            <person name="Chovatia M."/>
            <person name="Cooper J."/>
            <person name="Damon W."/>
            <person name="Desjardin D."/>
            <person name="Finy P."/>
            <person name="Geml J."/>
            <person name="Haridas S."/>
            <person name="Hughes K."/>
            <person name="Justo A."/>
            <person name="Karasinski D."/>
            <person name="Kautmanova I."/>
            <person name="Kiss B."/>
            <person name="Kocsube S."/>
            <person name="Kotiranta H."/>
            <person name="LaButti K.M."/>
            <person name="Lechner B.E."/>
            <person name="Liimatainen K."/>
            <person name="Lipzen A."/>
            <person name="Lukacs Z."/>
            <person name="Mihaltcheva S."/>
            <person name="Morgado L.N."/>
            <person name="Niskanen T."/>
            <person name="Noordeloos M.E."/>
            <person name="Ohm R.A."/>
            <person name="Ortiz-Santana B."/>
            <person name="Ovrebo C."/>
            <person name="Racz N."/>
            <person name="Riley R."/>
            <person name="Savchenko A."/>
            <person name="Shiryaev A."/>
            <person name="Soop K."/>
            <person name="Spirin V."/>
            <person name="Szebenyi C."/>
            <person name="Tomsovsky M."/>
            <person name="Tulloss R.E."/>
            <person name="Uehling J."/>
            <person name="Grigoriev I.V."/>
            <person name="Vagvolgyi C."/>
            <person name="Papp T."/>
            <person name="Martin F.M."/>
            <person name="Miettinen O."/>
            <person name="Hibbett D.S."/>
            <person name="Nagy L.G."/>
        </authorList>
    </citation>
    <scope>NUCLEOTIDE SEQUENCE [LARGE SCALE GENOMIC DNA]</scope>
    <source>
        <strain evidence="4 5">CBS 962.96</strain>
    </source>
</reference>
<evidence type="ECO:0000256" key="2">
    <source>
        <dbReference type="SAM" id="MobiDB-lite"/>
    </source>
</evidence>
<name>A0A4S8MCC5_DENBC</name>
<keyword evidence="1" id="KW-0863">Zinc-finger</keyword>
<dbReference type="AlphaFoldDB" id="A0A4S8MCC5"/>
<keyword evidence="1" id="KW-0479">Metal-binding</keyword>
<dbReference type="EMBL" id="ML179108">
    <property type="protein sequence ID" value="THV00147.1"/>
    <property type="molecule type" value="Genomic_DNA"/>
</dbReference>
<dbReference type="OrthoDB" id="3039222at2759"/>
<evidence type="ECO:0000256" key="1">
    <source>
        <dbReference type="PROSITE-ProRule" id="PRU00325"/>
    </source>
</evidence>
<evidence type="ECO:0000313" key="4">
    <source>
        <dbReference type="EMBL" id="THV00147.1"/>
    </source>
</evidence>
<feature type="region of interest" description="Disordered" evidence="2">
    <location>
        <begin position="68"/>
        <end position="88"/>
    </location>
</feature>
<sequence length="417" mass="46562">MSQQAGCEEYVKVTVRDTGALQCSCQHWRQTGKTCAHTFAVHLLITCEPASEYIDNEVVLKTRGRNAKAMFPIPPKPKGHQQPPRKDETVNKDVQHFFDTFNQLGDEDPFPGSQPGFDSDEDQINKTDQEDNLVEIDSSQTIHTTHRQNKSSSGRPPAIKPLQPSRSKALVTATKVKTTIFREAPGPKKERLHPLSLQAKGPAATQKIEAGRRSQGIANLEKITANKDSKTAQNITADQQLFLADPALDPALKAELLLSMAPPMDETDAEAILKGTVTRWKPPYHAREDEIWGFSDLLKRQDRHRVIWEVLHTAAQACEDELSANNAVKLSLTGWVHSEVFTWVPKTGNAIGIARRERGEGTERHRLQASALSLTDMFTLVRHLPQEPKIHFESTDKFGSPKTMLTIIDLHLAFTLN</sequence>
<keyword evidence="5" id="KW-1185">Reference proteome</keyword>
<gene>
    <name evidence="4" type="ORF">K435DRAFT_854995</name>
</gene>
<dbReference type="PROSITE" id="PS50966">
    <property type="entry name" value="ZF_SWIM"/>
    <property type="match status" value="1"/>
</dbReference>
<dbReference type="InterPro" id="IPR007527">
    <property type="entry name" value="Znf_SWIM"/>
</dbReference>
<protein>
    <recommendedName>
        <fullName evidence="3">SWIM-type domain-containing protein</fullName>
    </recommendedName>
</protein>
<accession>A0A4S8MCC5</accession>
<feature type="domain" description="SWIM-type" evidence="3">
    <location>
        <begin position="11"/>
        <end position="46"/>
    </location>
</feature>
<dbReference type="GO" id="GO:0008270">
    <property type="term" value="F:zinc ion binding"/>
    <property type="evidence" value="ECO:0007669"/>
    <property type="project" value="UniProtKB-KW"/>
</dbReference>
<evidence type="ECO:0000259" key="3">
    <source>
        <dbReference type="PROSITE" id="PS50966"/>
    </source>
</evidence>
<keyword evidence="1" id="KW-0862">Zinc</keyword>
<evidence type="ECO:0000313" key="5">
    <source>
        <dbReference type="Proteomes" id="UP000297245"/>
    </source>
</evidence>
<organism evidence="4 5">
    <name type="scientific">Dendrothele bispora (strain CBS 962.96)</name>
    <dbReference type="NCBI Taxonomy" id="1314807"/>
    <lineage>
        <taxon>Eukaryota</taxon>
        <taxon>Fungi</taxon>
        <taxon>Dikarya</taxon>
        <taxon>Basidiomycota</taxon>
        <taxon>Agaricomycotina</taxon>
        <taxon>Agaricomycetes</taxon>
        <taxon>Agaricomycetidae</taxon>
        <taxon>Agaricales</taxon>
        <taxon>Agaricales incertae sedis</taxon>
        <taxon>Dendrothele</taxon>
    </lineage>
</organism>